<evidence type="ECO:0000256" key="8">
    <source>
        <dbReference type="ARBA" id="ARBA00022679"/>
    </source>
</evidence>
<comment type="function">
    <text evidence="14">Member of the two-component regulatory system NreB/NreC involved in the control of dissimilatory nitrate/nitrite reduction in response to oxygen. NreB functions as a direct oxygen sensor histidine kinase which is autophosphorylated, in the absence of oxygen, probably at the conserved histidine residue, and transfers its phosphate group probably to a conserved aspartate residue of NreC. NreB/NreC activates the expression of the nitrate (narGHJI) and nitrite (nir) reductase operons, as well as the putative nitrate transporter gene narT.</text>
</comment>
<dbReference type="InterPro" id="IPR011110">
    <property type="entry name" value="Reg_prop"/>
</dbReference>
<comment type="caution">
    <text evidence="18">The sequence shown here is derived from an EMBL/GenBank/DDBJ whole genome shotgun (WGS) entry which is preliminary data.</text>
</comment>
<dbReference type="InterPro" id="IPR011712">
    <property type="entry name" value="Sig_transdc_His_kin_sub3_dim/P"/>
</dbReference>
<dbReference type="InterPro" id="IPR003594">
    <property type="entry name" value="HATPase_dom"/>
</dbReference>
<dbReference type="GO" id="GO:0016020">
    <property type="term" value="C:membrane"/>
    <property type="evidence" value="ECO:0007669"/>
    <property type="project" value="InterPro"/>
</dbReference>
<dbReference type="InterPro" id="IPR050482">
    <property type="entry name" value="Sensor_HK_TwoCompSys"/>
</dbReference>
<evidence type="ECO:0000256" key="10">
    <source>
        <dbReference type="ARBA" id="ARBA00022777"/>
    </source>
</evidence>
<dbReference type="Gene3D" id="1.20.5.1930">
    <property type="match status" value="1"/>
</dbReference>
<dbReference type="InterPro" id="IPR011123">
    <property type="entry name" value="Y_Y_Y"/>
</dbReference>
<organism evidence="18 19">
    <name type="scientific">Mucilaginibacter pedocola</name>
    <dbReference type="NCBI Taxonomy" id="1792845"/>
    <lineage>
        <taxon>Bacteria</taxon>
        <taxon>Pseudomonadati</taxon>
        <taxon>Bacteroidota</taxon>
        <taxon>Sphingobacteriia</taxon>
        <taxon>Sphingobacteriales</taxon>
        <taxon>Sphingobacteriaceae</taxon>
        <taxon>Mucilaginibacter</taxon>
    </lineage>
</organism>
<dbReference type="STRING" id="1792845.BC343_05060"/>
<evidence type="ECO:0000256" key="7">
    <source>
        <dbReference type="ARBA" id="ARBA00022490"/>
    </source>
</evidence>
<keyword evidence="8" id="KW-0808">Transferase</keyword>
<evidence type="ECO:0000256" key="16">
    <source>
        <dbReference type="SAM" id="Phobius"/>
    </source>
</evidence>
<keyword evidence="19" id="KW-1185">Reference proteome</keyword>
<comment type="catalytic activity">
    <reaction evidence="1">
        <text>ATP + protein L-histidine = ADP + protein N-phospho-L-histidine.</text>
        <dbReference type="EC" id="2.7.13.3"/>
    </reaction>
</comment>
<dbReference type="Pfam" id="PF07730">
    <property type="entry name" value="HisKA_3"/>
    <property type="match status" value="1"/>
</dbReference>
<evidence type="ECO:0000256" key="13">
    <source>
        <dbReference type="ARBA" id="ARBA00023014"/>
    </source>
</evidence>
<dbReference type="Gene3D" id="2.60.40.10">
    <property type="entry name" value="Immunoglobulins"/>
    <property type="match status" value="1"/>
</dbReference>
<dbReference type="Pfam" id="PF07494">
    <property type="entry name" value="Reg_prop"/>
    <property type="match status" value="1"/>
</dbReference>
<feature type="domain" description="Histidine kinase" evidence="17">
    <location>
        <begin position="818"/>
        <end position="1009"/>
    </location>
</feature>
<dbReference type="CDD" id="cd16917">
    <property type="entry name" value="HATPase_UhpB-NarQ-NarX-like"/>
    <property type="match status" value="1"/>
</dbReference>
<evidence type="ECO:0000313" key="18">
    <source>
        <dbReference type="EMBL" id="OOQ59542.1"/>
    </source>
</evidence>
<name>A0A1S9PF31_9SPHI</name>
<dbReference type="AlphaFoldDB" id="A0A1S9PF31"/>
<evidence type="ECO:0000256" key="6">
    <source>
        <dbReference type="ARBA" id="ARBA00022485"/>
    </source>
</evidence>
<dbReference type="EMBL" id="MBTF01000012">
    <property type="protein sequence ID" value="OOQ59542.1"/>
    <property type="molecule type" value="Genomic_DNA"/>
</dbReference>
<dbReference type="InterPro" id="IPR015943">
    <property type="entry name" value="WD40/YVTN_repeat-like_dom_sf"/>
</dbReference>
<keyword evidence="12" id="KW-0902">Two-component regulatory system</keyword>
<sequence length="1009" mass="114400">MVAARLKPFLFTIITLVLCAFCCRGNEIIFSRLSINDGLNSNFVNCVWQDKTGYIWVGTEAGLQRYDGNKFIHIYKETTNRGLPALPVSQIIGDSDNHMWLRMGKNIGRYNFANNTFQMANVSAMPNDNYGIWADSHGQVFATAFGFGIFAYNPANNKFEPWQALKGMPANWKPFAVFEDIKTGRYWIGGVEGVGVYDSKTRQFYHHNYNPLKIGLLNAIDTKYILQIHMDKQRRFWYTSWPPTGAQRVLRVDPGTNKIAEKMVEPNVPGYYEVNGMAQYGNFMWAYGRNLLNVADDESDSFYQFYNSADQNYGISFTTVRQLFEDTDKNVWVATDHGLYYGNVIEDKIRHGNVQTTNNDITFAKQLHNGKLVFGTWGKGLYPLLMAKNLRLTPDTELQIQYARAANNEAALMTPWDMLEHPLTYHLWFGCQEGKLIDLNPATGKSVVIDDTIFRKSTIRQIAIDKQNNLWFGLQSGRVIKRDINGKFTFMQRPAPIVTRLLFDKQGRLWIGNNNEGITIINPQTNKVLRQYNPGRGNSLFTGRIRDIVEVNDSLFAVACSENIQLLNFKSNTVRTLDVFSGLPQPIVNTLQMDKRGQLWMATTAGVARYNFKSGTFRAYDQKDGLLSTIDFRNMLDHSCRLATGELVFGGGSSFVIFNPDALRDIIRPRDVTITDVKVFDRYLNTNTINGLELLHDQNNITIQFASLSFKLRDKLRYYYMLDGAGKEWIRAENTLTASYAALSPGHYTFSVKCVSPDGVSSAHITSFSFYIKPAFWQTWWFVVLICILAAIPVYIIYRLRINRLLAVQRLREKVARDLHDDMGSTLTSINILSEMANVKLPAENSTVKDYLSRISTNSNQMMDAMDDIVWSINPANDTMPKIVARMREYAATVLEPRDIDYTVLNDDKLTAVKLDMDVKRSLFLIFKEALNNLVKYSGATHVKIEFVVSQSGMQLTITDNGIGFDQATASSGNGLSNMRNRAQAMGGNFEISSQPGSGTRLRLKIPIT</sequence>
<keyword evidence="16" id="KW-1133">Transmembrane helix</keyword>
<dbReference type="Pfam" id="PF02518">
    <property type="entry name" value="HATPase_c"/>
    <property type="match status" value="1"/>
</dbReference>
<reference evidence="18 19" key="1">
    <citation type="submission" date="2016-07" db="EMBL/GenBank/DDBJ databases">
        <title>Genomic analysis of zinc-resistant bacterium Mucilaginibacter pedocola TBZ30.</title>
        <authorList>
            <person name="Huang J."/>
            <person name="Tang J."/>
        </authorList>
    </citation>
    <scope>NUCLEOTIDE SEQUENCE [LARGE SCALE GENOMIC DNA]</scope>
    <source>
        <strain evidence="18 19">TBZ30</strain>
    </source>
</reference>
<keyword evidence="11" id="KW-0408">Iron</keyword>
<evidence type="ECO:0000256" key="1">
    <source>
        <dbReference type="ARBA" id="ARBA00000085"/>
    </source>
</evidence>
<evidence type="ECO:0000256" key="15">
    <source>
        <dbReference type="ARBA" id="ARBA00030800"/>
    </source>
</evidence>
<evidence type="ECO:0000256" key="5">
    <source>
        <dbReference type="ARBA" id="ARBA00017322"/>
    </source>
</evidence>
<evidence type="ECO:0000256" key="9">
    <source>
        <dbReference type="ARBA" id="ARBA00022723"/>
    </source>
</evidence>
<comment type="subcellular location">
    <subcellularLocation>
        <location evidence="3">Cytoplasm</location>
    </subcellularLocation>
</comment>
<dbReference type="RefSeq" id="WP_078348273.1">
    <property type="nucleotide sequence ID" value="NZ_MBTF01000012.1"/>
</dbReference>
<dbReference type="InterPro" id="IPR036890">
    <property type="entry name" value="HATPase_C_sf"/>
</dbReference>
<keyword evidence="9" id="KW-0479">Metal-binding</keyword>
<dbReference type="PANTHER" id="PTHR24421">
    <property type="entry name" value="NITRATE/NITRITE SENSOR PROTEIN NARX-RELATED"/>
    <property type="match status" value="1"/>
</dbReference>
<dbReference type="SMART" id="SM00387">
    <property type="entry name" value="HATPase_c"/>
    <property type="match status" value="1"/>
</dbReference>
<dbReference type="GO" id="GO:0000155">
    <property type="term" value="F:phosphorelay sensor kinase activity"/>
    <property type="evidence" value="ECO:0007669"/>
    <property type="project" value="InterPro"/>
</dbReference>
<evidence type="ECO:0000256" key="2">
    <source>
        <dbReference type="ARBA" id="ARBA00001966"/>
    </source>
</evidence>
<evidence type="ECO:0000259" key="17">
    <source>
        <dbReference type="PROSITE" id="PS50109"/>
    </source>
</evidence>
<dbReference type="PRINTS" id="PR00344">
    <property type="entry name" value="BCTRLSENSOR"/>
</dbReference>
<dbReference type="EC" id="2.7.13.3" evidence="4"/>
<keyword evidence="10" id="KW-0418">Kinase</keyword>
<dbReference type="GO" id="GO:0051539">
    <property type="term" value="F:4 iron, 4 sulfur cluster binding"/>
    <property type="evidence" value="ECO:0007669"/>
    <property type="project" value="UniProtKB-KW"/>
</dbReference>
<keyword evidence="6" id="KW-0004">4Fe-4S</keyword>
<keyword evidence="7" id="KW-0963">Cytoplasm</keyword>
<dbReference type="OrthoDB" id="9809670at2"/>
<dbReference type="Gene3D" id="2.130.10.10">
    <property type="entry name" value="YVTN repeat-like/Quinoprotein amine dehydrogenase"/>
    <property type="match status" value="2"/>
</dbReference>
<dbReference type="InterPro" id="IPR013783">
    <property type="entry name" value="Ig-like_fold"/>
</dbReference>
<dbReference type="SUPFAM" id="SSF63829">
    <property type="entry name" value="Calcium-dependent phosphotriesterase"/>
    <property type="match status" value="3"/>
</dbReference>
<evidence type="ECO:0000256" key="4">
    <source>
        <dbReference type="ARBA" id="ARBA00012438"/>
    </source>
</evidence>
<keyword evidence="16" id="KW-0472">Membrane</keyword>
<evidence type="ECO:0000256" key="12">
    <source>
        <dbReference type="ARBA" id="ARBA00023012"/>
    </source>
</evidence>
<evidence type="ECO:0000256" key="14">
    <source>
        <dbReference type="ARBA" id="ARBA00024827"/>
    </source>
</evidence>
<dbReference type="Gene3D" id="3.30.565.10">
    <property type="entry name" value="Histidine kinase-like ATPase, C-terminal domain"/>
    <property type="match status" value="1"/>
</dbReference>
<keyword evidence="16" id="KW-0812">Transmembrane</keyword>
<comment type="cofactor">
    <cofactor evidence="2">
        <name>[4Fe-4S] cluster</name>
        <dbReference type="ChEBI" id="CHEBI:49883"/>
    </cofactor>
</comment>
<evidence type="ECO:0000256" key="3">
    <source>
        <dbReference type="ARBA" id="ARBA00004496"/>
    </source>
</evidence>
<dbReference type="GO" id="GO:0005737">
    <property type="term" value="C:cytoplasm"/>
    <property type="evidence" value="ECO:0007669"/>
    <property type="project" value="UniProtKB-SubCell"/>
</dbReference>
<gene>
    <name evidence="18" type="ORF">BC343_05060</name>
</gene>
<dbReference type="Pfam" id="PF07495">
    <property type="entry name" value="Y_Y_Y"/>
    <property type="match status" value="1"/>
</dbReference>
<keyword evidence="13" id="KW-0411">Iron-sulfur</keyword>
<dbReference type="Proteomes" id="UP000189739">
    <property type="component" value="Unassembled WGS sequence"/>
</dbReference>
<accession>A0A1S9PF31</accession>
<dbReference type="GO" id="GO:0046872">
    <property type="term" value="F:metal ion binding"/>
    <property type="evidence" value="ECO:0007669"/>
    <property type="project" value="UniProtKB-KW"/>
</dbReference>
<evidence type="ECO:0000313" key="19">
    <source>
        <dbReference type="Proteomes" id="UP000189739"/>
    </source>
</evidence>
<feature type="transmembrane region" description="Helical" evidence="16">
    <location>
        <begin position="779"/>
        <end position="798"/>
    </location>
</feature>
<dbReference type="InterPro" id="IPR004358">
    <property type="entry name" value="Sig_transdc_His_kin-like_C"/>
</dbReference>
<dbReference type="PROSITE" id="PS50109">
    <property type="entry name" value="HIS_KIN"/>
    <property type="match status" value="1"/>
</dbReference>
<proteinExistence type="predicted"/>
<protein>
    <recommendedName>
        <fullName evidence="5">Oxygen sensor histidine kinase NreB</fullName>
        <ecNumber evidence="4">2.7.13.3</ecNumber>
    </recommendedName>
    <alternativeName>
        <fullName evidence="15">Nitrogen regulation protein B</fullName>
    </alternativeName>
</protein>
<dbReference type="SUPFAM" id="SSF55874">
    <property type="entry name" value="ATPase domain of HSP90 chaperone/DNA topoisomerase II/histidine kinase"/>
    <property type="match status" value="1"/>
</dbReference>
<evidence type="ECO:0000256" key="11">
    <source>
        <dbReference type="ARBA" id="ARBA00023004"/>
    </source>
</evidence>
<dbReference type="GO" id="GO:0046983">
    <property type="term" value="F:protein dimerization activity"/>
    <property type="evidence" value="ECO:0007669"/>
    <property type="project" value="InterPro"/>
</dbReference>
<dbReference type="InterPro" id="IPR005467">
    <property type="entry name" value="His_kinase_dom"/>
</dbReference>